<dbReference type="EMBL" id="JAINUG010000098">
    <property type="protein sequence ID" value="KAJ8397386.1"/>
    <property type="molecule type" value="Genomic_DNA"/>
</dbReference>
<evidence type="ECO:0000313" key="3">
    <source>
        <dbReference type="EMBL" id="KAJ8397386.1"/>
    </source>
</evidence>
<feature type="region of interest" description="Disordered" evidence="2">
    <location>
        <begin position="162"/>
        <end position="210"/>
    </location>
</feature>
<organism evidence="3 4">
    <name type="scientific">Aldrovandia affinis</name>
    <dbReference type="NCBI Taxonomy" id="143900"/>
    <lineage>
        <taxon>Eukaryota</taxon>
        <taxon>Metazoa</taxon>
        <taxon>Chordata</taxon>
        <taxon>Craniata</taxon>
        <taxon>Vertebrata</taxon>
        <taxon>Euteleostomi</taxon>
        <taxon>Actinopterygii</taxon>
        <taxon>Neopterygii</taxon>
        <taxon>Teleostei</taxon>
        <taxon>Notacanthiformes</taxon>
        <taxon>Halosauridae</taxon>
        <taxon>Aldrovandia</taxon>
    </lineage>
</organism>
<dbReference type="Proteomes" id="UP001221898">
    <property type="component" value="Unassembled WGS sequence"/>
</dbReference>
<keyword evidence="1" id="KW-0175">Coiled coil</keyword>
<feature type="compositionally biased region" description="Basic and acidic residues" evidence="2">
    <location>
        <begin position="173"/>
        <end position="184"/>
    </location>
</feature>
<evidence type="ECO:0000256" key="2">
    <source>
        <dbReference type="SAM" id="MobiDB-lite"/>
    </source>
</evidence>
<feature type="coiled-coil region" evidence="1">
    <location>
        <begin position="34"/>
        <end position="61"/>
    </location>
</feature>
<dbReference type="AlphaFoldDB" id="A0AAD7S9S5"/>
<name>A0AAD7S9S5_9TELE</name>
<protein>
    <submittedName>
        <fullName evidence="3">Uncharacterized protein</fullName>
    </submittedName>
</protein>
<evidence type="ECO:0000313" key="4">
    <source>
        <dbReference type="Proteomes" id="UP001221898"/>
    </source>
</evidence>
<proteinExistence type="predicted"/>
<comment type="caution">
    <text evidence="3">The sequence shown here is derived from an EMBL/GenBank/DDBJ whole genome shotgun (WGS) entry which is preliminary data.</text>
</comment>
<gene>
    <name evidence="3" type="ORF">AAFF_G00439350</name>
</gene>
<evidence type="ECO:0000256" key="1">
    <source>
        <dbReference type="SAM" id="Coils"/>
    </source>
</evidence>
<sequence>MSNIPPFHTQLASIMEVLANAAVAEICELVDNGYAVLHLEISRSQKENKALKRKLHMMELRIARGSDEKKARTSSVNICSERVRICDELRQTTSRDSEEGYLPTAERAVGSRMGISVWGDGEPMAVEDTTIASTTKNRSADNEKINLESLLIKKEKLEEDVENSDPLGGLNISEERSVESDGGERAPIVDTQTAPAADTEELTEQHRTRHSVWEDSGLDTVLKAETEIETINLQDTAGRLNSLGNEYGLYERPVRDSNGKWPSTSGPVETILHLTLACGDCGSNRVGWGPSQCRAEPIQRQLELNMHWGFPDSVVFEVDGQVLALQLLQMFPDRIHIMRVNGSGPLFERSLIAEFNAVLNFVVETVPGTGTVGCCPTVPGPFTGIRVSSFDLGWDTN</sequence>
<reference evidence="3" key="1">
    <citation type="journal article" date="2023" name="Science">
        <title>Genome structures resolve the early diversification of teleost fishes.</title>
        <authorList>
            <person name="Parey E."/>
            <person name="Louis A."/>
            <person name="Montfort J."/>
            <person name="Bouchez O."/>
            <person name="Roques C."/>
            <person name="Iampietro C."/>
            <person name="Lluch J."/>
            <person name="Castinel A."/>
            <person name="Donnadieu C."/>
            <person name="Desvignes T."/>
            <person name="Floi Bucao C."/>
            <person name="Jouanno E."/>
            <person name="Wen M."/>
            <person name="Mejri S."/>
            <person name="Dirks R."/>
            <person name="Jansen H."/>
            <person name="Henkel C."/>
            <person name="Chen W.J."/>
            <person name="Zahm M."/>
            <person name="Cabau C."/>
            <person name="Klopp C."/>
            <person name="Thompson A.W."/>
            <person name="Robinson-Rechavi M."/>
            <person name="Braasch I."/>
            <person name="Lecointre G."/>
            <person name="Bobe J."/>
            <person name="Postlethwait J.H."/>
            <person name="Berthelot C."/>
            <person name="Roest Crollius H."/>
            <person name="Guiguen Y."/>
        </authorList>
    </citation>
    <scope>NUCLEOTIDE SEQUENCE</scope>
    <source>
        <strain evidence="3">NC1722</strain>
    </source>
</reference>
<keyword evidence="4" id="KW-1185">Reference proteome</keyword>
<accession>A0AAD7S9S5</accession>